<evidence type="ECO:0000313" key="4">
    <source>
        <dbReference type="Proteomes" id="UP000649617"/>
    </source>
</evidence>
<keyword evidence="4" id="KW-1185">Reference proteome</keyword>
<dbReference type="CDD" id="cd00136">
    <property type="entry name" value="PDZ_canonical"/>
    <property type="match status" value="1"/>
</dbReference>
<organism evidence="3 4">
    <name type="scientific">Symbiodinium pilosum</name>
    <name type="common">Dinoflagellate</name>
    <dbReference type="NCBI Taxonomy" id="2952"/>
    <lineage>
        <taxon>Eukaryota</taxon>
        <taxon>Sar</taxon>
        <taxon>Alveolata</taxon>
        <taxon>Dinophyceae</taxon>
        <taxon>Suessiales</taxon>
        <taxon>Symbiodiniaceae</taxon>
        <taxon>Symbiodinium</taxon>
    </lineage>
</organism>
<comment type="caution">
    <text evidence="3">The sequence shown here is derived from an EMBL/GenBank/DDBJ whole genome shotgun (WGS) entry which is preliminary data.</text>
</comment>
<name>A0A812JDS3_SYMPI</name>
<dbReference type="InterPro" id="IPR036034">
    <property type="entry name" value="PDZ_sf"/>
</dbReference>
<evidence type="ECO:0000259" key="2">
    <source>
        <dbReference type="PROSITE" id="PS50106"/>
    </source>
</evidence>
<gene>
    <name evidence="3" type="ORF">SPIL2461_LOCUS1723</name>
</gene>
<dbReference type="EMBL" id="CAJNIZ010001745">
    <property type="protein sequence ID" value="CAE7198499.1"/>
    <property type="molecule type" value="Genomic_DNA"/>
</dbReference>
<dbReference type="OrthoDB" id="407852at2759"/>
<protein>
    <recommendedName>
        <fullName evidence="2">PDZ domain-containing protein</fullName>
    </recommendedName>
</protein>
<evidence type="ECO:0000256" key="1">
    <source>
        <dbReference type="SAM" id="MobiDB-lite"/>
    </source>
</evidence>
<sequence>MWSACCCNNPQEVGAYPAEAYSAPDDSKQTEGSSPFPAAGMRDDFTEQELGQPAAVLHKDQLPNLLTKFQVRLEKGHGTFGLCLDYEDTEPSAVDFKDRCLVFKVTGGAAEEWNQRHPNMALQVGDCIASANGVKGSSKAVFESIRKSDQVDLDIERPQEIAIAAGKGGRPLGLHLAYADSSVGLIVKQVNEGPVREWNKAHPAAPVVPGDRLLEVNGCKSGIQDKMPELLKSPNDDVTLRILSWP</sequence>
<proteinExistence type="predicted"/>
<dbReference type="AlphaFoldDB" id="A0A812JDS3"/>
<dbReference type="SUPFAM" id="SSF50156">
    <property type="entry name" value="PDZ domain-like"/>
    <property type="match status" value="1"/>
</dbReference>
<dbReference type="Proteomes" id="UP000649617">
    <property type="component" value="Unassembled WGS sequence"/>
</dbReference>
<accession>A0A812JDS3</accession>
<dbReference type="InterPro" id="IPR001478">
    <property type="entry name" value="PDZ"/>
</dbReference>
<feature type="domain" description="PDZ" evidence="2">
    <location>
        <begin position="160"/>
        <end position="246"/>
    </location>
</feature>
<dbReference type="PROSITE" id="PS50106">
    <property type="entry name" value="PDZ"/>
    <property type="match status" value="1"/>
</dbReference>
<evidence type="ECO:0000313" key="3">
    <source>
        <dbReference type="EMBL" id="CAE7198499.1"/>
    </source>
</evidence>
<reference evidence="3" key="1">
    <citation type="submission" date="2021-02" db="EMBL/GenBank/DDBJ databases">
        <authorList>
            <person name="Dougan E. K."/>
            <person name="Rhodes N."/>
            <person name="Thang M."/>
            <person name="Chan C."/>
        </authorList>
    </citation>
    <scope>NUCLEOTIDE SEQUENCE</scope>
</reference>
<dbReference type="Gene3D" id="2.30.42.10">
    <property type="match status" value="1"/>
</dbReference>
<feature type="region of interest" description="Disordered" evidence="1">
    <location>
        <begin position="21"/>
        <end position="41"/>
    </location>
</feature>